<evidence type="ECO:0000313" key="2">
    <source>
        <dbReference type="Proteomes" id="UP000887116"/>
    </source>
</evidence>
<protein>
    <submittedName>
        <fullName evidence="1">Uncharacterized protein</fullName>
    </submittedName>
</protein>
<keyword evidence="2" id="KW-1185">Reference proteome</keyword>
<gene>
    <name evidence="1" type="ORF">TNCT_725821</name>
</gene>
<dbReference type="Proteomes" id="UP000887116">
    <property type="component" value="Unassembled WGS sequence"/>
</dbReference>
<accession>A0A8X6LHF2</accession>
<name>A0A8X6LHF2_TRICU</name>
<dbReference type="EMBL" id="BMAO01036172">
    <property type="protein sequence ID" value="GFR08472.1"/>
    <property type="molecule type" value="Genomic_DNA"/>
</dbReference>
<reference evidence="1" key="1">
    <citation type="submission" date="2020-07" db="EMBL/GenBank/DDBJ databases">
        <title>Multicomponent nature underlies the extraordinary mechanical properties of spider dragline silk.</title>
        <authorList>
            <person name="Kono N."/>
            <person name="Nakamura H."/>
            <person name="Mori M."/>
            <person name="Yoshida Y."/>
            <person name="Ohtoshi R."/>
            <person name="Malay A.D."/>
            <person name="Moran D.A.P."/>
            <person name="Tomita M."/>
            <person name="Numata K."/>
            <person name="Arakawa K."/>
        </authorList>
    </citation>
    <scope>NUCLEOTIDE SEQUENCE</scope>
</reference>
<dbReference type="AlphaFoldDB" id="A0A8X6LHF2"/>
<evidence type="ECO:0000313" key="1">
    <source>
        <dbReference type="EMBL" id="GFR08472.1"/>
    </source>
</evidence>
<comment type="caution">
    <text evidence="1">The sequence shown here is derived from an EMBL/GenBank/DDBJ whole genome shotgun (WGS) entry which is preliminary data.</text>
</comment>
<organism evidence="1 2">
    <name type="scientific">Trichonephila clavata</name>
    <name type="common">Joro spider</name>
    <name type="synonym">Nephila clavata</name>
    <dbReference type="NCBI Taxonomy" id="2740835"/>
    <lineage>
        <taxon>Eukaryota</taxon>
        <taxon>Metazoa</taxon>
        <taxon>Ecdysozoa</taxon>
        <taxon>Arthropoda</taxon>
        <taxon>Chelicerata</taxon>
        <taxon>Arachnida</taxon>
        <taxon>Araneae</taxon>
        <taxon>Araneomorphae</taxon>
        <taxon>Entelegynae</taxon>
        <taxon>Araneoidea</taxon>
        <taxon>Nephilidae</taxon>
        <taxon>Trichonephila</taxon>
    </lineage>
</organism>
<sequence length="95" mass="11463">MEPYGSKVISLSSHFFIYCFHVHRNFDLTIAERHFIILAISKKIGKNVKFRKKKEFFSSRRKRLKPESDQHCSKAAYDNRRIYYIVSLLTFARRF</sequence>
<proteinExistence type="predicted"/>